<name>A0A840PLW5_9ACTN</name>
<dbReference type="RefSeq" id="WP_185056745.1">
    <property type="nucleotide sequence ID" value="NZ_BAABIX010000052.1"/>
</dbReference>
<dbReference type="PANTHER" id="PTHR43736:SF1">
    <property type="entry name" value="DIHYDRONEOPTERIN TRIPHOSPHATE DIPHOSPHATASE"/>
    <property type="match status" value="1"/>
</dbReference>
<dbReference type="InterPro" id="IPR000086">
    <property type="entry name" value="NUDIX_hydrolase_dom"/>
</dbReference>
<dbReference type="Proteomes" id="UP000578449">
    <property type="component" value="Unassembled WGS sequence"/>
</dbReference>
<sequence length="134" mass="14842">MIDAETGWYFMHASIKGVVLSDEGVLLCRNPRGKWELPGGWPDREDRTLAEVVRREVREECGLDVEVGQVVGAEIFEIAGGKVLIVAVSATAEGPVAPRASEEHSEVRFFPLDRLPEDLEDGYEPLILAARARR</sequence>
<evidence type="ECO:0000313" key="3">
    <source>
        <dbReference type="EMBL" id="MBB5139939.1"/>
    </source>
</evidence>
<dbReference type="AlphaFoldDB" id="A0A840PLW5"/>
<evidence type="ECO:0000313" key="4">
    <source>
        <dbReference type="Proteomes" id="UP000578449"/>
    </source>
</evidence>
<gene>
    <name evidence="3" type="ORF">HNP84_009703</name>
</gene>
<accession>A0A840PLW5</accession>
<organism evidence="3 4">
    <name type="scientific">Thermocatellispora tengchongensis</name>
    <dbReference type="NCBI Taxonomy" id="1073253"/>
    <lineage>
        <taxon>Bacteria</taxon>
        <taxon>Bacillati</taxon>
        <taxon>Actinomycetota</taxon>
        <taxon>Actinomycetes</taxon>
        <taxon>Streptosporangiales</taxon>
        <taxon>Streptosporangiaceae</taxon>
        <taxon>Thermocatellispora</taxon>
    </lineage>
</organism>
<dbReference type="EMBL" id="JACHGN010000034">
    <property type="protein sequence ID" value="MBB5139939.1"/>
    <property type="molecule type" value="Genomic_DNA"/>
</dbReference>
<dbReference type="PROSITE" id="PS51462">
    <property type="entry name" value="NUDIX"/>
    <property type="match status" value="1"/>
</dbReference>
<comment type="caution">
    <text evidence="3">The sequence shown here is derived from an EMBL/GenBank/DDBJ whole genome shotgun (WGS) entry which is preliminary data.</text>
</comment>
<dbReference type="SUPFAM" id="SSF55811">
    <property type="entry name" value="Nudix"/>
    <property type="match status" value="1"/>
</dbReference>
<evidence type="ECO:0000259" key="2">
    <source>
        <dbReference type="PROSITE" id="PS51462"/>
    </source>
</evidence>
<feature type="domain" description="Nudix hydrolase" evidence="2">
    <location>
        <begin position="8"/>
        <end position="132"/>
    </location>
</feature>
<comment type="similarity">
    <text evidence="1">Belongs to the Nudix hydrolase family.</text>
</comment>
<protein>
    <submittedName>
        <fullName evidence="3">ADP-ribose pyrophosphatase YjhB (NUDIX family)</fullName>
    </submittedName>
</protein>
<proteinExistence type="inferred from homology"/>
<reference evidence="3 4" key="1">
    <citation type="submission" date="2020-08" db="EMBL/GenBank/DDBJ databases">
        <title>Genomic Encyclopedia of Type Strains, Phase IV (KMG-IV): sequencing the most valuable type-strain genomes for metagenomic binning, comparative biology and taxonomic classification.</title>
        <authorList>
            <person name="Goeker M."/>
        </authorList>
    </citation>
    <scope>NUCLEOTIDE SEQUENCE [LARGE SCALE GENOMIC DNA]</scope>
    <source>
        <strain evidence="3 4">DSM 45615</strain>
    </source>
</reference>
<keyword evidence="4" id="KW-1185">Reference proteome</keyword>
<dbReference type="InterPro" id="IPR015797">
    <property type="entry name" value="NUDIX_hydrolase-like_dom_sf"/>
</dbReference>
<dbReference type="PANTHER" id="PTHR43736">
    <property type="entry name" value="ADP-RIBOSE PYROPHOSPHATASE"/>
    <property type="match status" value="1"/>
</dbReference>
<evidence type="ECO:0000256" key="1">
    <source>
        <dbReference type="ARBA" id="ARBA00005582"/>
    </source>
</evidence>
<dbReference type="Pfam" id="PF00293">
    <property type="entry name" value="NUDIX"/>
    <property type="match status" value="1"/>
</dbReference>
<dbReference type="Gene3D" id="3.90.79.10">
    <property type="entry name" value="Nucleoside Triphosphate Pyrophosphohydrolase"/>
    <property type="match status" value="1"/>
</dbReference>